<feature type="domain" description="HTH rpiR-type" evidence="4">
    <location>
        <begin position="21"/>
        <end position="97"/>
    </location>
</feature>
<dbReference type="AlphaFoldDB" id="A0A9X3Z4G5"/>
<name>A0A9X3Z4G5_9BACL</name>
<dbReference type="InterPro" id="IPR047640">
    <property type="entry name" value="RpiR-like"/>
</dbReference>
<evidence type="ECO:0000256" key="2">
    <source>
        <dbReference type="ARBA" id="ARBA00023125"/>
    </source>
</evidence>
<evidence type="ECO:0000256" key="1">
    <source>
        <dbReference type="ARBA" id="ARBA00023015"/>
    </source>
</evidence>
<dbReference type="InterPro" id="IPR001347">
    <property type="entry name" value="SIS_dom"/>
</dbReference>
<proteinExistence type="predicted"/>
<dbReference type="Pfam" id="PF01418">
    <property type="entry name" value="HTH_6"/>
    <property type="match status" value="1"/>
</dbReference>
<evidence type="ECO:0000313" key="7">
    <source>
        <dbReference type="Proteomes" id="UP001151071"/>
    </source>
</evidence>
<reference evidence="6" key="1">
    <citation type="submission" date="2022-12" db="EMBL/GenBank/DDBJ databases">
        <title>Draft genome sequence of the thermophilic strain Brevibacillus thermoruber HT42, isolated from Los Humeros, Puebla, Mexico, with biotechnological potential.</title>
        <authorList>
            <person name="Lara Sanchez J."/>
            <person name="Solis Palacios R."/>
            <person name="Bustos Baena A.S."/>
            <person name="Ruz Baez A.E."/>
            <person name="Espinosa Luna G."/>
            <person name="Oliart Ros R.M."/>
        </authorList>
    </citation>
    <scope>NUCLEOTIDE SEQUENCE</scope>
    <source>
        <strain evidence="6">HT42</strain>
    </source>
</reference>
<sequence>MHHKQNMKDFILQKRVGDVRMSFDQLVKESFAQLSPGQKKVAEYLLQNIEKVAFSTAVQIGREADVSETTVIRFAYALGFGGFSEMQAAIQQHVLQTNTARLADSSPPSGEEQNLFARVIERDIAILRQTLHQLNEQDVWTAVDWLLQADRVLVVGYRASYAAAHWFSFMLRMIRPDVLLLPFSGETEERIVSLTERSVVLIISFPRYTRQSVRVAEACKRMGARLIAATDRLLSPVGRLSDLVFITDINIESGQYSNASVINLLNLLFAAITVKTDTRPQKRMKQLEQLYSSWDVFVE</sequence>
<dbReference type="GO" id="GO:0003700">
    <property type="term" value="F:DNA-binding transcription factor activity"/>
    <property type="evidence" value="ECO:0007669"/>
    <property type="project" value="InterPro"/>
</dbReference>
<evidence type="ECO:0000259" key="4">
    <source>
        <dbReference type="PROSITE" id="PS51071"/>
    </source>
</evidence>
<keyword evidence="2" id="KW-0238">DNA-binding</keyword>
<dbReference type="PANTHER" id="PTHR30514:SF18">
    <property type="entry name" value="RPIR-FAMILY TRANSCRIPTIONAL REGULATOR"/>
    <property type="match status" value="1"/>
</dbReference>
<dbReference type="Gene3D" id="1.10.10.10">
    <property type="entry name" value="Winged helix-like DNA-binding domain superfamily/Winged helix DNA-binding domain"/>
    <property type="match status" value="1"/>
</dbReference>
<dbReference type="EMBL" id="JAPYYP010000020">
    <property type="protein sequence ID" value="MDA5109684.1"/>
    <property type="molecule type" value="Genomic_DNA"/>
</dbReference>
<dbReference type="SUPFAM" id="SSF53697">
    <property type="entry name" value="SIS domain"/>
    <property type="match status" value="1"/>
</dbReference>
<feature type="domain" description="SIS" evidence="5">
    <location>
        <begin position="142"/>
        <end position="278"/>
    </location>
</feature>
<keyword evidence="1" id="KW-0805">Transcription regulation</keyword>
<evidence type="ECO:0000313" key="6">
    <source>
        <dbReference type="EMBL" id="MDA5109684.1"/>
    </source>
</evidence>
<dbReference type="PANTHER" id="PTHR30514">
    <property type="entry name" value="GLUCOKINASE"/>
    <property type="match status" value="1"/>
</dbReference>
<comment type="caution">
    <text evidence="6">The sequence shown here is derived from an EMBL/GenBank/DDBJ whole genome shotgun (WGS) entry which is preliminary data.</text>
</comment>
<dbReference type="PROSITE" id="PS51071">
    <property type="entry name" value="HTH_RPIR"/>
    <property type="match status" value="1"/>
</dbReference>
<dbReference type="RefSeq" id="WP_271140461.1">
    <property type="nucleotide sequence ID" value="NZ_JAPYYP010000020.1"/>
</dbReference>
<dbReference type="SUPFAM" id="SSF46689">
    <property type="entry name" value="Homeodomain-like"/>
    <property type="match status" value="1"/>
</dbReference>
<evidence type="ECO:0000256" key="3">
    <source>
        <dbReference type="ARBA" id="ARBA00023163"/>
    </source>
</evidence>
<dbReference type="InterPro" id="IPR000281">
    <property type="entry name" value="HTH_RpiR"/>
</dbReference>
<dbReference type="InterPro" id="IPR036388">
    <property type="entry name" value="WH-like_DNA-bd_sf"/>
</dbReference>
<dbReference type="GO" id="GO:1901135">
    <property type="term" value="P:carbohydrate derivative metabolic process"/>
    <property type="evidence" value="ECO:0007669"/>
    <property type="project" value="InterPro"/>
</dbReference>
<dbReference type="GO" id="GO:0003677">
    <property type="term" value="F:DNA binding"/>
    <property type="evidence" value="ECO:0007669"/>
    <property type="project" value="UniProtKB-KW"/>
</dbReference>
<evidence type="ECO:0000259" key="5">
    <source>
        <dbReference type="PROSITE" id="PS51464"/>
    </source>
</evidence>
<dbReference type="InterPro" id="IPR035472">
    <property type="entry name" value="RpiR-like_SIS"/>
</dbReference>
<accession>A0A9X3Z4G5</accession>
<dbReference type="Gene3D" id="3.40.50.10490">
    <property type="entry name" value="Glucose-6-phosphate isomerase like protein, domain 1"/>
    <property type="match status" value="1"/>
</dbReference>
<dbReference type="InterPro" id="IPR009057">
    <property type="entry name" value="Homeodomain-like_sf"/>
</dbReference>
<keyword evidence="7" id="KW-1185">Reference proteome</keyword>
<dbReference type="PROSITE" id="PS51464">
    <property type="entry name" value="SIS"/>
    <property type="match status" value="1"/>
</dbReference>
<dbReference type="InterPro" id="IPR046348">
    <property type="entry name" value="SIS_dom_sf"/>
</dbReference>
<organism evidence="6 7">
    <name type="scientific">Brevibacillus thermoruber</name>
    <dbReference type="NCBI Taxonomy" id="33942"/>
    <lineage>
        <taxon>Bacteria</taxon>
        <taxon>Bacillati</taxon>
        <taxon>Bacillota</taxon>
        <taxon>Bacilli</taxon>
        <taxon>Bacillales</taxon>
        <taxon>Paenibacillaceae</taxon>
        <taxon>Brevibacillus</taxon>
    </lineage>
</organism>
<keyword evidence="3" id="KW-0804">Transcription</keyword>
<gene>
    <name evidence="6" type="ORF">O3V59_15060</name>
</gene>
<protein>
    <submittedName>
        <fullName evidence="6">MurR/RpiR family transcriptional regulator</fullName>
    </submittedName>
</protein>
<dbReference type="Pfam" id="PF01380">
    <property type="entry name" value="SIS"/>
    <property type="match status" value="1"/>
</dbReference>
<dbReference type="CDD" id="cd05013">
    <property type="entry name" value="SIS_RpiR"/>
    <property type="match status" value="1"/>
</dbReference>
<dbReference type="GO" id="GO:0097367">
    <property type="term" value="F:carbohydrate derivative binding"/>
    <property type="evidence" value="ECO:0007669"/>
    <property type="project" value="InterPro"/>
</dbReference>
<dbReference type="Proteomes" id="UP001151071">
    <property type="component" value="Unassembled WGS sequence"/>
</dbReference>